<comment type="function">
    <text evidence="9">Plays role in pre-mRNA splicing as component of the U4/U6-U5 tri-snRNP complex that is involved in spliceosome assembly, and as component of the precatalytic spliceosome (spliceosome B complex). The heptameric LSM2-8 complex binds specifically to the 3'-terminal U-tract of U6 snRNA.</text>
</comment>
<keyword evidence="8 9" id="KW-0687">Ribonucleoprotein</keyword>
<evidence type="ECO:0000256" key="6">
    <source>
        <dbReference type="ARBA" id="ARBA00023187"/>
    </source>
</evidence>
<comment type="similarity">
    <text evidence="2 9">Belongs to the snRNP Sm proteins family.</text>
</comment>
<keyword evidence="7 9" id="KW-0539">Nucleus</keyword>
<comment type="subunit">
    <text evidence="9">LSm subunits form a heteromer with a doughnut shape.</text>
</comment>
<comment type="subcellular location">
    <subcellularLocation>
        <location evidence="1 9">Nucleus</location>
    </subcellularLocation>
</comment>
<dbReference type="STRING" id="56646.A0A2L2T8E4"/>
<gene>
    <name evidence="9" type="primary">LSM8</name>
</gene>
<evidence type="ECO:0000313" key="12">
    <source>
        <dbReference type="Proteomes" id="UP000245910"/>
    </source>
</evidence>
<dbReference type="EMBL" id="LN649229">
    <property type="protein sequence ID" value="CEI64123.1"/>
    <property type="molecule type" value="Genomic_DNA"/>
</dbReference>
<proteinExistence type="inferred from homology"/>
<reference evidence="12" key="1">
    <citation type="submission" date="2014-10" db="EMBL/GenBank/DDBJ databases">
        <authorList>
            <person name="King R."/>
        </authorList>
    </citation>
    <scope>NUCLEOTIDE SEQUENCE [LARGE SCALE GENOMIC DNA]</scope>
    <source>
        <strain evidence="12">A3/5</strain>
    </source>
</reference>
<keyword evidence="12" id="KW-1185">Reference proteome</keyword>
<keyword evidence="6 9" id="KW-0508">mRNA splicing</keyword>
<dbReference type="FunFam" id="2.30.30.100:FF:000027">
    <property type="entry name" value="U6 snRNA-associated Sm-like protein LSm8"/>
    <property type="match status" value="1"/>
</dbReference>
<dbReference type="GO" id="GO:0046540">
    <property type="term" value="C:U4/U6 x U5 tri-snRNP complex"/>
    <property type="evidence" value="ECO:0007669"/>
    <property type="project" value="UniProtKB-UniRule"/>
</dbReference>
<dbReference type="AlphaFoldDB" id="A0A2L2T8E4"/>
<evidence type="ECO:0000256" key="5">
    <source>
        <dbReference type="ARBA" id="ARBA00022884"/>
    </source>
</evidence>
<dbReference type="Gene3D" id="2.30.30.100">
    <property type="match status" value="1"/>
</dbReference>
<dbReference type="Pfam" id="PF01423">
    <property type="entry name" value="LSM"/>
    <property type="match status" value="1"/>
</dbReference>
<evidence type="ECO:0000256" key="1">
    <source>
        <dbReference type="ARBA" id="ARBA00004123"/>
    </source>
</evidence>
<dbReference type="GO" id="GO:0005688">
    <property type="term" value="C:U6 snRNP"/>
    <property type="evidence" value="ECO:0007669"/>
    <property type="project" value="UniProtKB-UniRule"/>
</dbReference>
<evidence type="ECO:0000256" key="9">
    <source>
        <dbReference type="RuleBase" id="RU365048"/>
    </source>
</evidence>
<evidence type="ECO:0000256" key="2">
    <source>
        <dbReference type="ARBA" id="ARBA00006850"/>
    </source>
</evidence>
<dbReference type="GO" id="GO:0000398">
    <property type="term" value="P:mRNA splicing, via spliceosome"/>
    <property type="evidence" value="ECO:0007669"/>
    <property type="project" value="UniProtKB-UniRule"/>
</dbReference>
<dbReference type="InterPro" id="IPR044642">
    <property type="entry name" value="PTHR15588"/>
</dbReference>
<dbReference type="InterPro" id="IPR034103">
    <property type="entry name" value="Lsm8"/>
</dbReference>
<feature type="domain" description="Sm" evidence="10">
    <location>
        <begin position="18"/>
        <end position="97"/>
    </location>
</feature>
<evidence type="ECO:0000259" key="10">
    <source>
        <dbReference type="PROSITE" id="PS52002"/>
    </source>
</evidence>
<dbReference type="SMART" id="SM00651">
    <property type="entry name" value="Sm"/>
    <property type="match status" value="1"/>
</dbReference>
<accession>A0A2L2T8E4</accession>
<dbReference type="GO" id="GO:0003729">
    <property type="term" value="F:mRNA binding"/>
    <property type="evidence" value="ECO:0007669"/>
    <property type="project" value="TreeGrafter"/>
</dbReference>
<sequence>MATLGGYLNSETPLLELYRPHQLANTHQEKVLIVTADSRILVGTMAACDQTTNLVLNNAVERIIRTPDDDEPSAQVPLGLYLVRGDNVCSIGLVDEALDDSINWTEVKGSAIGAESRFCYTFSTFFYFTYVCLLGVQHPRLENWESPVPWH</sequence>
<evidence type="ECO:0000256" key="7">
    <source>
        <dbReference type="ARBA" id="ARBA00023242"/>
    </source>
</evidence>
<dbReference type="CDD" id="cd01727">
    <property type="entry name" value="LSm8"/>
    <property type="match status" value="1"/>
</dbReference>
<keyword evidence="5 9" id="KW-0694">RNA-binding</keyword>
<dbReference type="Proteomes" id="UP000245910">
    <property type="component" value="Chromosome I"/>
</dbReference>
<keyword evidence="3 9" id="KW-0507">mRNA processing</keyword>
<dbReference type="InterPro" id="IPR001163">
    <property type="entry name" value="Sm_dom_euk/arc"/>
</dbReference>
<dbReference type="PROSITE" id="PS52002">
    <property type="entry name" value="SM"/>
    <property type="match status" value="1"/>
</dbReference>
<dbReference type="PANTHER" id="PTHR15588">
    <property type="entry name" value="LSM1"/>
    <property type="match status" value="1"/>
</dbReference>
<evidence type="ECO:0000313" key="11">
    <source>
        <dbReference type="EMBL" id="CEI64123.1"/>
    </source>
</evidence>
<keyword evidence="4 9" id="KW-0747">Spliceosome</keyword>
<dbReference type="InterPro" id="IPR047575">
    <property type="entry name" value="Sm"/>
</dbReference>
<dbReference type="PANTHER" id="PTHR15588:SF9">
    <property type="entry name" value="U6 SNRNA-ASSOCIATED SM-LIKE PROTEIN LSM8"/>
    <property type="match status" value="1"/>
</dbReference>
<dbReference type="SUPFAM" id="SSF50182">
    <property type="entry name" value="Sm-like ribonucleoproteins"/>
    <property type="match status" value="1"/>
</dbReference>
<evidence type="ECO:0000256" key="8">
    <source>
        <dbReference type="ARBA" id="ARBA00023274"/>
    </source>
</evidence>
<dbReference type="GO" id="GO:0071011">
    <property type="term" value="C:precatalytic spliceosome"/>
    <property type="evidence" value="ECO:0007669"/>
    <property type="project" value="TreeGrafter"/>
</dbReference>
<organism evidence="11 12">
    <name type="scientific">Fusarium venenatum</name>
    <dbReference type="NCBI Taxonomy" id="56646"/>
    <lineage>
        <taxon>Eukaryota</taxon>
        <taxon>Fungi</taxon>
        <taxon>Dikarya</taxon>
        <taxon>Ascomycota</taxon>
        <taxon>Pezizomycotina</taxon>
        <taxon>Sordariomycetes</taxon>
        <taxon>Hypocreomycetidae</taxon>
        <taxon>Hypocreales</taxon>
        <taxon>Nectriaceae</taxon>
        <taxon>Fusarium</taxon>
    </lineage>
</organism>
<evidence type="ECO:0000256" key="3">
    <source>
        <dbReference type="ARBA" id="ARBA00022664"/>
    </source>
</evidence>
<dbReference type="InterPro" id="IPR010920">
    <property type="entry name" value="LSM_dom_sf"/>
</dbReference>
<evidence type="ECO:0000256" key="4">
    <source>
        <dbReference type="ARBA" id="ARBA00022728"/>
    </source>
</evidence>
<protein>
    <recommendedName>
        <fullName evidence="9">LSM2-LSM8 complex subunit LSM8</fullName>
    </recommendedName>
</protein>
<name>A0A2L2T8E4_9HYPO</name>